<proteinExistence type="inferred from homology"/>
<dbReference type="InterPro" id="IPR010754">
    <property type="entry name" value="OPA3-like"/>
</dbReference>
<keyword evidence="4" id="KW-1185">Reference proteome</keyword>
<dbReference type="PANTHER" id="PTHR12499">
    <property type="entry name" value="OPTIC ATROPHY 3 PROTEIN OPA3"/>
    <property type="match status" value="1"/>
</dbReference>
<reference key="1">
    <citation type="journal article" date="2014" name="Nat. Commun.">
        <title>The tobacco genome sequence and its comparison with those of tomato and potato.</title>
        <authorList>
            <person name="Sierro N."/>
            <person name="Battey J.N."/>
            <person name="Ouadi S."/>
            <person name="Bakaher N."/>
            <person name="Bovet L."/>
            <person name="Willig A."/>
            <person name="Goepfert S."/>
            <person name="Peitsch M.C."/>
            <person name="Ivanov N.V."/>
        </authorList>
    </citation>
    <scope>NUCLEOTIDE SEQUENCE [LARGE SCALE GENOMIC DNA]</scope>
    <source>
        <strain>cv. TN90</strain>
    </source>
</reference>
<evidence type="ECO:0000313" key="6">
    <source>
        <dbReference type="RefSeq" id="XP_016505132.1"/>
    </source>
</evidence>
<protein>
    <submittedName>
        <fullName evidence="5 6">Uncharacterized protein isoform X1</fullName>
    </submittedName>
    <submittedName>
        <fullName evidence="7">Uncharacterized protein isoform X2</fullName>
    </submittedName>
</protein>
<keyword evidence="2 3" id="KW-0175">Coiled coil</keyword>
<dbReference type="GO" id="GO:0005739">
    <property type="term" value="C:mitochondrion"/>
    <property type="evidence" value="ECO:0000318"/>
    <property type="project" value="GO_Central"/>
</dbReference>
<dbReference type="RefSeq" id="XP_016505133.1">
    <property type="nucleotide sequence ID" value="XM_016649647.1"/>
</dbReference>
<dbReference type="OrthoDB" id="1254625at2759"/>
<reference evidence="5 6" key="2">
    <citation type="submission" date="2025-04" db="UniProtKB">
        <authorList>
            <consortium name="RefSeq"/>
        </authorList>
    </citation>
    <scope>IDENTIFICATION</scope>
</reference>
<dbReference type="GeneID" id="107823058"/>
<feature type="coiled-coil region" evidence="3">
    <location>
        <begin position="108"/>
        <end position="135"/>
    </location>
</feature>
<accession>A0A1S4CVI8</accession>
<dbReference type="GO" id="GO:0019216">
    <property type="term" value="P:regulation of lipid metabolic process"/>
    <property type="evidence" value="ECO:0000318"/>
    <property type="project" value="GO_Central"/>
</dbReference>
<evidence type="ECO:0000256" key="3">
    <source>
        <dbReference type="SAM" id="Coils"/>
    </source>
</evidence>
<dbReference type="PANTHER" id="PTHR12499:SF0">
    <property type="entry name" value="OPTIC ATROPHY 3 PROTEIN"/>
    <property type="match status" value="1"/>
</dbReference>
<organism evidence="5">
    <name type="scientific">Nicotiana tabacum</name>
    <name type="common">Common tobacco</name>
    <dbReference type="NCBI Taxonomy" id="4097"/>
    <lineage>
        <taxon>Eukaryota</taxon>
        <taxon>Viridiplantae</taxon>
        <taxon>Streptophyta</taxon>
        <taxon>Embryophyta</taxon>
        <taxon>Tracheophyta</taxon>
        <taxon>Spermatophyta</taxon>
        <taxon>Magnoliopsida</taxon>
        <taxon>eudicotyledons</taxon>
        <taxon>Gunneridae</taxon>
        <taxon>Pentapetalae</taxon>
        <taxon>asterids</taxon>
        <taxon>lamiids</taxon>
        <taxon>Solanales</taxon>
        <taxon>Solanaceae</taxon>
        <taxon>Nicotianoideae</taxon>
        <taxon>Nicotianeae</taxon>
        <taxon>Nicotiana</taxon>
    </lineage>
</organism>
<comment type="similarity">
    <text evidence="1">Belongs to the OPA3 family.</text>
</comment>
<dbReference type="RefSeq" id="XP_016505132.1">
    <property type="nucleotide sequence ID" value="XM_016649646.1"/>
</dbReference>
<evidence type="ECO:0000313" key="4">
    <source>
        <dbReference type="Proteomes" id="UP000790787"/>
    </source>
</evidence>
<dbReference type="RefSeq" id="XP_016505131.1">
    <property type="nucleotide sequence ID" value="XM_016649645.1"/>
</dbReference>
<evidence type="ECO:0000313" key="5">
    <source>
        <dbReference type="RefSeq" id="XP_016505131.1"/>
    </source>
</evidence>
<dbReference type="AlphaFoldDB" id="A0A1S4CVI8"/>
<evidence type="ECO:0000313" key="7">
    <source>
        <dbReference type="RefSeq" id="XP_016505133.1"/>
    </source>
</evidence>
<dbReference type="Proteomes" id="UP000790787">
    <property type="component" value="Chromosome 9"/>
</dbReference>
<evidence type="ECO:0000256" key="2">
    <source>
        <dbReference type="ARBA" id="ARBA00023054"/>
    </source>
</evidence>
<sequence>MPLFELIYIYGRLAVRSIARPVASGLRKGADMNPKFQQFIVQNAQRTQKDEKKVVDEVAQTLVFSTMAGSALVYYMRRSSEKKERLVEEALKKVPQKVHDRLQQMQEKVSQEVRNELLKELREELLKELREELRGGQDLKVGLHF</sequence>
<dbReference type="PaxDb" id="4097-A0A1S4CVI8"/>
<name>A0A1S4CVI8_TOBAC</name>
<dbReference type="KEGG" id="nta:107823058"/>
<evidence type="ECO:0000256" key="1">
    <source>
        <dbReference type="ARBA" id="ARBA00007584"/>
    </source>
</evidence>
<gene>
    <name evidence="5 6 7" type="primary">LOC107823058</name>
</gene>